<dbReference type="InterPro" id="IPR036397">
    <property type="entry name" value="RNaseH_sf"/>
</dbReference>
<dbReference type="InterPro" id="IPR057724">
    <property type="entry name" value="TCTN1-3_N"/>
</dbReference>
<evidence type="ECO:0000259" key="2">
    <source>
        <dbReference type="Pfam" id="PF25752"/>
    </source>
</evidence>
<evidence type="ECO:0000256" key="1">
    <source>
        <dbReference type="SAM" id="SignalP"/>
    </source>
</evidence>
<keyword evidence="1" id="KW-0732">Signal</keyword>
<dbReference type="PANTHER" id="PTHR14611">
    <property type="entry name" value="TECTONIC FAMILY MEMBER"/>
    <property type="match status" value="1"/>
</dbReference>
<keyword evidence="4" id="KW-1185">Reference proteome</keyword>
<accession>A0ABN9KVR9</accession>
<feature type="domain" description="Tectonic-1-3 N-terminal" evidence="2">
    <location>
        <begin position="150"/>
        <end position="256"/>
    </location>
</feature>
<dbReference type="Gene3D" id="3.30.420.10">
    <property type="entry name" value="Ribonuclease H-like superfamily/Ribonuclease H"/>
    <property type="match status" value="1"/>
</dbReference>
<evidence type="ECO:0000313" key="3">
    <source>
        <dbReference type="EMBL" id="CAJ0922752.1"/>
    </source>
</evidence>
<protein>
    <recommendedName>
        <fullName evidence="2">Tectonic-1-3 N-terminal domain-containing protein</fullName>
    </recommendedName>
</protein>
<feature type="chain" id="PRO_5046929478" description="Tectonic-1-3 N-terminal domain-containing protein" evidence="1">
    <location>
        <begin position="26"/>
        <end position="363"/>
    </location>
</feature>
<dbReference type="Pfam" id="PF25752">
    <property type="entry name" value="DUF1619_N"/>
    <property type="match status" value="1"/>
</dbReference>
<dbReference type="PANTHER" id="PTHR14611:SF6">
    <property type="entry name" value="TECTONIC-2"/>
    <property type="match status" value="1"/>
</dbReference>
<sequence>MLPMDALRLVTLAAVGLLAQAGAQAVIGFYPATVFLSGPQMTMFLVSNVSSDQLSLVVIADTTSIPSPSCNGEATTESWSSSLESFVAGAQLVVAKVLVTSRKNLTLCSGNETNCCPEVQCVVETLQVTACENSRPIASMLIHAGIFTNTTFVGAVSENKTVIPNQVYQPLGPCPCNLTAGACDVRCCCDQDCSESMKELFNGSCYSGVFGGNVSPPFDQLCSVQEKNYAPDWFPFLCVQSPTDNSPFLGYFYQGYTGSPSQAPSFTLNFQSIYEKVLNGYKQGDAVLIDQSGFSDYLTIPQDNDPKHTSRLCKGYLTKKESDGVLRQMTWPPQSPDLNPIEMVWGELDGRVKAKGPTSTKHL</sequence>
<gene>
    <name evidence="3" type="ORF">RIMI_LOCUS1829251</name>
</gene>
<reference evidence="3" key="1">
    <citation type="submission" date="2023-07" db="EMBL/GenBank/DDBJ databases">
        <authorList>
            <person name="Stuckert A."/>
        </authorList>
    </citation>
    <scope>NUCLEOTIDE SEQUENCE</scope>
</reference>
<feature type="signal peptide" evidence="1">
    <location>
        <begin position="1"/>
        <end position="25"/>
    </location>
</feature>
<dbReference type="Proteomes" id="UP001176940">
    <property type="component" value="Unassembled WGS sequence"/>
</dbReference>
<comment type="caution">
    <text evidence="3">The sequence shown here is derived from an EMBL/GenBank/DDBJ whole genome shotgun (WGS) entry which is preliminary data.</text>
</comment>
<proteinExistence type="predicted"/>
<evidence type="ECO:0000313" key="4">
    <source>
        <dbReference type="Proteomes" id="UP001176940"/>
    </source>
</evidence>
<name>A0ABN9KVR9_9NEOB</name>
<dbReference type="EMBL" id="CAUEEQ010002442">
    <property type="protein sequence ID" value="CAJ0922752.1"/>
    <property type="molecule type" value="Genomic_DNA"/>
</dbReference>
<dbReference type="InterPro" id="IPR040354">
    <property type="entry name" value="TCTN1-3"/>
</dbReference>
<organism evidence="3 4">
    <name type="scientific">Ranitomeya imitator</name>
    <name type="common">mimic poison frog</name>
    <dbReference type="NCBI Taxonomy" id="111125"/>
    <lineage>
        <taxon>Eukaryota</taxon>
        <taxon>Metazoa</taxon>
        <taxon>Chordata</taxon>
        <taxon>Craniata</taxon>
        <taxon>Vertebrata</taxon>
        <taxon>Euteleostomi</taxon>
        <taxon>Amphibia</taxon>
        <taxon>Batrachia</taxon>
        <taxon>Anura</taxon>
        <taxon>Neobatrachia</taxon>
        <taxon>Hyloidea</taxon>
        <taxon>Dendrobatidae</taxon>
        <taxon>Dendrobatinae</taxon>
        <taxon>Ranitomeya</taxon>
    </lineage>
</organism>